<feature type="compositionally biased region" description="Polar residues" evidence="1">
    <location>
        <begin position="40"/>
        <end position="59"/>
    </location>
</feature>
<dbReference type="EMBL" id="LR729218">
    <property type="protein sequence ID" value="VWP01246.1"/>
    <property type="molecule type" value="Genomic_DNA"/>
</dbReference>
<accession>A0A5K1K5T9</accession>
<evidence type="ECO:0000313" key="2">
    <source>
        <dbReference type="EMBL" id="VWP01246.1"/>
    </source>
</evidence>
<reference evidence="2" key="1">
    <citation type="submission" date="2019-10" db="EMBL/GenBank/DDBJ databases">
        <authorList>
            <person name="Nor Muhammad N."/>
        </authorList>
    </citation>
    <scope>NUCLEOTIDE SEQUENCE</scope>
</reference>
<proteinExistence type="predicted"/>
<evidence type="ECO:0000256" key="1">
    <source>
        <dbReference type="SAM" id="MobiDB-lite"/>
    </source>
</evidence>
<protein>
    <submittedName>
        <fullName evidence="2">Phosphoglucomutase</fullName>
    </submittedName>
</protein>
<sequence>MTNDPSPTAVAPRPQNPAKFSLSRYLDAPDSGAHSREASDTSTFVDTAPSSRSSTPDSTLTLTGNYAYRNWNEKIGDDKPAAAPEEDILLVVGAAGRLPEEVYERTLSWWRAGIRRAILRNVEWESRALATMQVSVHSAAVDQGSA</sequence>
<gene>
    <name evidence="2" type="primary">B5TQV9</name>
</gene>
<feature type="region of interest" description="Disordered" evidence="1">
    <location>
        <begin position="1"/>
        <end position="59"/>
    </location>
</feature>
<organism evidence="2">
    <name type="scientific">Ganoderma boninense</name>
    <dbReference type="NCBI Taxonomy" id="34458"/>
    <lineage>
        <taxon>Eukaryota</taxon>
        <taxon>Fungi</taxon>
        <taxon>Dikarya</taxon>
        <taxon>Basidiomycota</taxon>
        <taxon>Agaricomycotina</taxon>
        <taxon>Agaricomycetes</taxon>
        <taxon>Polyporales</taxon>
        <taxon>Polyporaceae</taxon>
        <taxon>Ganoderma</taxon>
    </lineage>
</organism>
<dbReference type="AlphaFoldDB" id="A0A5K1K5T9"/>
<name>A0A5K1K5T9_9APHY</name>